<dbReference type="Proteomes" id="UP001626550">
    <property type="component" value="Unassembled WGS sequence"/>
</dbReference>
<feature type="compositionally biased region" description="Basic and acidic residues" evidence="2">
    <location>
        <begin position="58"/>
        <end position="67"/>
    </location>
</feature>
<dbReference type="PANTHER" id="PTHR44499:SF1">
    <property type="entry name" value="JOUBERIN"/>
    <property type="match status" value="1"/>
</dbReference>
<feature type="compositionally biased region" description="Basic residues" evidence="2">
    <location>
        <begin position="48"/>
        <end position="57"/>
    </location>
</feature>
<dbReference type="SUPFAM" id="SSF50978">
    <property type="entry name" value="WD40 repeat-like"/>
    <property type="match status" value="1"/>
</dbReference>
<evidence type="ECO:0000313" key="3">
    <source>
        <dbReference type="EMBL" id="KAL3312275.1"/>
    </source>
</evidence>
<keyword evidence="4" id="KW-1185">Reference proteome</keyword>
<name>A0ABD2PXX7_9PLAT</name>
<keyword evidence="1" id="KW-0853">WD repeat</keyword>
<comment type="caution">
    <text evidence="3">The sequence shown here is derived from an EMBL/GenBank/DDBJ whole genome shotgun (WGS) entry which is preliminary data.</text>
</comment>
<protein>
    <submittedName>
        <fullName evidence="3">Jouberin</fullName>
    </submittedName>
</protein>
<feature type="repeat" description="WD" evidence="1">
    <location>
        <begin position="546"/>
        <end position="586"/>
    </location>
</feature>
<dbReference type="PANTHER" id="PTHR44499">
    <property type="entry name" value="JOUBERIN"/>
    <property type="match status" value="1"/>
</dbReference>
<evidence type="ECO:0000256" key="1">
    <source>
        <dbReference type="PROSITE-ProRule" id="PRU00221"/>
    </source>
</evidence>
<dbReference type="InterPro" id="IPR015943">
    <property type="entry name" value="WD40/YVTN_repeat-like_dom_sf"/>
</dbReference>
<dbReference type="EMBL" id="JBJKFK010001768">
    <property type="protein sequence ID" value="KAL3312275.1"/>
    <property type="molecule type" value="Genomic_DNA"/>
</dbReference>
<dbReference type="InterPro" id="IPR052803">
    <property type="entry name" value="Cilium-Associated_Jouberin"/>
</dbReference>
<dbReference type="InterPro" id="IPR036322">
    <property type="entry name" value="WD40_repeat_dom_sf"/>
</dbReference>
<sequence>MKGFKKRKELDHKASLTQVSKDTEGTKNEGFIEEDEAPTAQDVINPPKARRKRKTRKSKLDQEETGVKLEPSDEVLGLMVHKTDRLMLHPPAMYPLVRVHVMDTGSGAYLVKEHRERKVTSFYENTHKWEYILPVMTQQFCLTDKFHNTPAWEEMLVFNESFDYIVKNEKTILFFEVLDIMPPSHAKDALKILGSDSGFNLIAWGFLRPRSTSNSNFFNRRLRLQLFKPVPLSSIPSNIKTKALVRASTAEALNSIEMRPIGPSAKKMQDLEAGSRMIAWYTAGQARRRPYPATLHVTLSNVKLVDEAEMLAGSRSFYPNQREVTQSIGLSMVSLENLRKNALQRMSEDDQQKIRFVTSQWRRKEGQLCRIPNKKVITACFDGFTPPLLPLSARSAHFSKDGYWLALGTGLLSAVARANINMTSKDIIQDTREGNCPILVYNASFQFYPMDDQQNATFALQGHTKCVYDLCWADAIELPLPKDDNLSSLRRATAWLLASASSDGTARLWWLMDSSKDLLDAFAVCSKSNSESPFKAELRGNYATCVLGHPSFVYDVGFQPTESSSCSRTLVTTCYDSVVRVWAVDNFSAKVCPPTLGFMTLI</sequence>
<dbReference type="Pfam" id="PF00400">
    <property type="entry name" value="WD40"/>
    <property type="match status" value="2"/>
</dbReference>
<evidence type="ECO:0000256" key="2">
    <source>
        <dbReference type="SAM" id="MobiDB-lite"/>
    </source>
</evidence>
<dbReference type="SMART" id="SM00320">
    <property type="entry name" value="WD40"/>
    <property type="match status" value="2"/>
</dbReference>
<feature type="region of interest" description="Disordered" evidence="2">
    <location>
        <begin position="1"/>
        <end position="67"/>
    </location>
</feature>
<dbReference type="Gene3D" id="2.130.10.10">
    <property type="entry name" value="YVTN repeat-like/Quinoprotein amine dehydrogenase"/>
    <property type="match status" value="1"/>
</dbReference>
<evidence type="ECO:0000313" key="4">
    <source>
        <dbReference type="Proteomes" id="UP001626550"/>
    </source>
</evidence>
<dbReference type="InterPro" id="IPR001680">
    <property type="entry name" value="WD40_rpt"/>
</dbReference>
<accession>A0ABD2PXX7</accession>
<dbReference type="PROSITE" id="PS50082">
    <property type="entry name" value="WD_REPEATS_2"/>
    <property type="match status" value="1"/>
</dbReference>
<proteinExistence type="predicted"/>
<reference evidence="3 4" key="1">
    <citation type="submission" date="2024-11" db="EMBL/GenBank/DDBJ databases">
        <title>Adaptive evolution of stress response genes in parasites aligns with host niche diversity.</title>
        <authorList>
            <person name="Hahn C."/>
            <person name="Resl P."/>
        </authorList>
    </citation>
    <scope>NUCLEOTIDE SEQUENCE [LARGE SCALE GENOMIC DNA]</scope>
    <source>
        <strain evidence="3">EGGRZ-B1_66</strain>
        <tissue evidence="3">Body</tissue>
    </source>
</reference>
<organism evidence="3 4">
    <name type="scientific">Cichlidogyrus casuarinus</name>
    <dbReference type="NCBI Taxonomy" id="1844966"/>
    <lineage>
        <taxon>Eukaryota</taxon>
        <taxon>Metazoa</taxon>
        <taxon>Spiralia</taxon>
        <taxon>Lophotrochozoa</taxon>
        <taxon>Platyhelminthes</taxon>
        <taxon>Monogenea</taxon>
        <taxon>Monopisthocotylea</taxon>
        <taxon>Dactylogyridea</taxon>
        <taxon>Ancyrocephalidae</taxon>
        <taxon>Cichlidogyrus</taxon>
    </lineage>
</organism>
<dbReference type="AlphaFoldDB" id="A0ABD2PXX7"/>
<gene>
    <name evidence="3" type="primary">AHI1_2</name>
    <name evidence="3" type="ORF">Ciccas_009133</name>
</gene>